<dbReference type="AlphaFoldDB" id="A0A0C2VP57"/>
<evidence type="ECO:0000256" key="3">
    <source>
        <dbReference type="ARBA" id="ARBA00022475"/>
    </source>
</evidence>
<dbReference type="Proteomes" id="UP000031938">
    <property type="component" value="Unassembled WGS sequence"/>
</dbReference>
<dbReference type="EMBL" id="JXRP01000017">
    <property type="protein sequence ID" value="KIL45793.1"/>
    <property type="molecule type" value="Genomic_DNA"/>
</dbReference>
<sequence>MMNQPSQLSDKAIKNAIPEKKKRPKLTMKQSKYLFVYICLLLPIIFYLGIRIIPTLYTFNIGFREWNILSPEKPFVGLENYATLFNDEVFRKSLVNTAIFIVIGVIGQVVIGLFIALLLQRINRFVGFFRVIYFIPYVTSIVAVSWVFRWLFMNNGFMNEMLVTIGIPPQLFLNSPNQAIFVIIGTMIWQALGFQMVIFLAGLENIPSTFYEAADVDGASPFQKLKMITIPLLNPTIVFSVVIGSINFIQVSFTQVVNMSVDSAGGPLHSTLTIVVYIYQLAFRQYSMGLASAATVVLFLFILALTIFQMKVLTKKFDY</sequence>
<evidence type="ECO:0000313" key="9">
    <source>
        <dbReference type="EMBL" id="KIL45793.1"/>
    </source>
</evidence>
<keyword evidence="3" id="KW-1003">Cell membrane</keyword>
<keyword evidence="6 7" id="KW-0472">Membrane</keyword>
<proteinExistence type="inferred from homology"/>
<dbReference type="PANTHER" id="PTHR30193">
    <property type="entry name" value="ABC TRANSPORTER PERMEASE PROTEIN"/>
    <property type="match status" value="1"/>
</dbReference>
<keyword evidence="10" id="KW-1185">Reference proteome</keyword>
<comment type="subcellular location">
    <subcellularLocation>
        <location evidence="1 7">Cell membrane</location>
        <topology evidence="1 7">Multi-pass membrane protein</topology>
    </subcellularLocation>
</comment>
<dbReference type="InterPro" id="IPR051393">
    <property type="entry name" value="ABC_transporter_permease"/>
</dbReference>
<dbReference type="STRING" id="889306.KP78_21420"/>
<gene>
    <name evidence="9" type="ORF">KP78_21420</name>
</gene>
<evidence type="ECO:0000256" key="6">
    <source>
        <dbReference type="ARBA" id="ARBA00023136"/>
    </source>
</evidence>
<dbReference type="PANTHER" id="PTHR30193:SF37">
    <property type="entry name" value="INNER MEMBRANE ABC TRANSPORTER PERMEASE PROTEIN YCJO"/>
    <property type="match status" value="1"/>
</dbReference>
<feature type="domain" description="ABC transmembrane type-1" evidence="8">
    <location>
        <begin position="94"/>
        <end position="309"/>
    </location>
</feature>
<feature type="transmembrane region" description="Helical" evidence="7">
    <location>
        <begin position="33"/>
        <end position="53"/>
    </location>
</feature>
<comment type="similarity">
    <text evidence="7">Belongs to the binding-protein-dependent transport system permease family.</text>
</comment>
<feature type="transmembrane region" description="Helical" evidence="7">
    <location>
        <begin position="98"/>
        <end position="119"/>
    </location>
</feature>
<keyword evidence="5 7" id="KW-1133">Transmembrane helix</keyword>
<evidence type="ECO:0000256" key="2">
    <source>
        <dbReference type="ARBA" id="ARBA00022448"/>
    </source>
</evidence>
<dbReference type="Gene3D" id="1.10.3720.10">
    <property type="entry name" value="MetI-like"/>
    <property type="match status" value="1"/>
</dbReference>
<feature type="transmembrane region" description="Helical" evidence="7">
    <location>
        <begin position="131"/>
        <end position="152"/>
    </location>
</feature>
<dbReference type="CDD" id="cd06261">
    <property type="entry name" value="TM_PBP2"/>
    <property type="match status" value="1"/>
</dbReference>
<name>A0A0C2VP57_9BACL</name>
<dbReference type="PROSITE" id="PS50928">
    <property type="entry name" value="ABC_TM1"/>
    <property type="match status" value="1"/>
</dbReference>
<feature type="transmembrane region" description="Helical" evidence="7">
    <location>
        <begin position="179"/>
        <end position="203"/>
    </location>
</feature>
<evidence type="ECO:0000259" key="8">
    <source>
        <dbReference type="PROSITE" id="PS50928"/>
    </source>
</evidence>
<reference evidence="9 10" key="1">
    <citation type="submission" date="2015-01" db="EMBL/GenBank/DDBJ databases">
        <title>Genome sequencing of Jeotgalibacillus soli.</title>
        <authorList>
            <person name="Goh K.M."/>
            <person name="Chan K.-G."/>
            <person name="Yaakop A.S."/>
            <person name="Ee R."/>
            <person name="Gan H.M."/>
            <person name="Chan C.S."/>
        </authorList>
    </citation>
    <scope>NUCLEOTIDE SEQUENCE [LARGE SCALE GENOMIC DNA]</scope>
    <source>
        <strain evidence="9 10">P9</strain>
    </source>
</reference>
<evidence type="ECO:0000256" key="5">
    <source>
        <dbReference type="ARBA" id="ARBA00022989"/>
    </source>
</evidence>
<dbReference type="GO" id="GO:0005886">
    <property type="term" value="C:plasma membrane"/>
    <property type="evidence" value="ECO:0007669"/>
    <property type="project" value="UniProtKB-SubCell"/>
</dbReference>
<organism evidence="9 10">
    <name type="scientific">Jeotgalibacillus soli</name>
    <dbReference type="NCBI Taxonomy" id="889306"/>
    <lineage>
        <taxon>Bacteria</taxon>
        <taxon>Bacillati</taxon>
        <taxon>Bacillota</taxon>
        <taxon>Bacilli</taxon>
        <taxon>Bacillales</taxon>
        <taxon>Caryophanaceae</taxon>
        <taxon>Jeotgalibacillus</taxon>
    </lineage>
</organism>
<feature type="transmembrane region" description="Helical" evidence="7">
    <location>
        <begin position="232"/>
        <end position="253"/>
    </location>
</feature>
<evidence type="ECO:0000256" key="4">
    <source>
        <dbReference type="ARBA" id="ARBA00022692"/>
    </source>
</evidence>
<protein>
    <submittedName>
        <fullName evidence="9">ABC transporter permease</fullName>
    </submittedName>
</protein>
<accession>A0A0C2VP57</accession>
<dbReference type="GO" id="GO:0055085">
    <property type="term" value="P:transmembrane transport"/>
    <property type="evidence" value="ECO:0007669"/>
    <property type="project" value="InterPro"/>
</dbReference>
<dbReference type="InterPro" id="IPR035906">
    <property type="entry name" value="MetI-like_sf"/>
</dbReference>
<dbReference type="SUPFAM" id="SSF161098">
    <property type="entry name" value="MetI-like"/>
    <property type="match status" value="1"/>
</dbReference>
<keyword evidence="2 7" id="KW-0813">Transport</keyword>
<keyword evidence="4 7" id="KW-0812">Transmembrane</keyword>
<dbReference type="PATRIC" id="fig|889306.3.peg.2157"/>
<evidence type="ECO:0000256" key="7">
    <source>
        <dbReference type="RuleBase" id="RU363032"/>
    </source>
</evidence>
<comment type="caution">
    <text evidence="9">The sequence shown here is derived from an EMBL/GenBank/DDBJ whole genome shotgun (WGS) entry which is preliminary data.</text>
</comment>
<dbReference type="Pfam" id="PF00528">
    <property type="entry name" value="BPD_transp_1"/>
    <property type="match status" value="1"/>
</dbReference>
<feature type="transmembrane region" description="Helical" evidence="7">
    <location>
        <begin position="286"/>
        <end position="308"/>
    </location>
</feature>
<evidence type="ECO:0000256" key="1">
    <source>
        <dbReference type="ARBA" id="ARBA00004651"/>
    </source>
</evidence>
<dbReference type="InterPro" id="IPR000515">
    <property type="entry name" value="MetI-like"/>
</dbReference>
<evidence type="ECO:0000313" key="10">
    <source>
        <dbReference type="Proteomes" id="UP000031938"/>
    </source>
</evidence>